<organism evidence="2 3">
    <name type="scientific">Candidatus Litorirhabdus singularis</name>
    <dbReference type="NCBI Taxonomy" id="2518993"/>
    <lineage>
        <taxon>Bacteria</taxon>
        <taxon>Pseudomonadati</taxon>
        <taxon>Pseudomonadota</taxon>
        <taxon>Gammaproteobacteria</taxon>
        <taxon>Cellvibrionales</taxon>
        <taxon>Halieaceae</taxon>
        <taxon>Candidatus Litorirhabdus</taxon>
    </lineage>
</organism>
<protein>
    <submittedName>
        <fullName evidence="2">Uncharacterized protein</fullName>
    </submittedName>
</protein>
<dbReference type="Proteomes" id="UP001143362">
    <property type="component" value="Unassembled WGS sequence"/>
</dbReference>
<evidence type="ECO:0000313" key="2">
    <source>
        <dbReference type="EMBL" id="MCX2981894.1"/>
    </source>
</evidence>
<keyword evidence="1" id="KW-0732">Signal</keyword>
<gene>
    <name evidence="2" type="ORF">EYC98_13610</name>
</gene>
<proteinExistence type="predicted"/>
<feature type="chain" id="PRO_5046035801" evidence="1">
    <location>
        <begin position="27"/>
        <end position="125"/>
    </location>
</feature>
<accession>A0ABT3THZ9</accession>
<feature type="signal peptide" evidence="1">
    <location>
        <begin position="1"/>
        <end position="26"/>
    </location>
</feature>
<comment type="caution">
    <text evidence="2">The sequence shown here is derived from an EMBL/GenBank/DDBJ whole genome shotgun (WGS) entry which is preliminary data.</text>
</comment>
<dbReference type="RefSeq" id="WP_279245889.1">
    <property type="nucleotide sequence ID" value="NZ_SHNN01000002.1"/>
</dbReference>
<dbReference type="EMBL" id="SHNN01000002">
    <property type="protein sequence ID" value="MCX2981894.1"/>
    <property type="molecule type" value="Genomic_DNA"/>
</dbReference>
<reference evidence="2" key="1">
    <citation type="submission" date="2019-02" db="EMBL/GenBank/DDBJ databases">
        <authorList>
            <person name="Li S.-H."/>
        </authorList>
    </citation>
    <scope>NUCLEOTIDE SEQUENCE</scope>
    <source>
        <strain evidence="2">IMCC14734</strain>
    </source>
</reference>
<name>A0ABT3THZ9_9GAMM</name>
<evidence type="ECO:0000256" key="1">
    <source>
        <dbReference type="SAM" id="SignalP"/>
    </source>
</evidence>
<evidence type="ECO:0000313" key="3">
    <source>
        <dbReference type="Proteomes" id="UP001143362"/>
    </source>
</evidence>
<keyword evidence="3" id="KW-1185">Reference proteome</keyword>
<sequence>MERTLRTLSVCVVLAAISYSAAKVTAAEIVQAQEQELELAPRSNEEPCIKLKRNDLLEISFSASAEVDFNIHYHLESQVRFPVNLKQQREYKYSYVAPAAREYCLMWTNKNALPLRLSYRYQVQR</sequence>